<comment type="similarity">
    <text evidence="4 21">Belongs to the folylpolyglutamate synthase family.</text>
</comment>
<dbReference type="EMBL" id="CP007151">
    <property type="protein sequence ID" value="AHI27806.1"/>
    <property type="molecule type" value="Genomic_DNA"/>
</dbReference>
<dbReference type="SUPFAM" id="SSF53244">
    <property type="entry name" value="MurD-like peptide ligases, peptide-binding domain"/>
    <property type="match status" value="1"/>
</dbReference>
<dbReference type="GO" id="GO:0005737">
    <property type="term" value="C:cytoplasm"/>
    <property type="evidence" value="ECO:0007669"/>
    <property type="project" value="TreeGrafter"/>
</dbReference>
<evidence type="ECO:0000256" key="12">
    <source>
        <dbReference type="ARBA" id="ARBA00022842"/>
    </source>
</evidence>
<evidence type="ECO:0000256" key="2">
    <source>
        <dbReference type="ARBA" id="ARBA00004799"/>
    </source>
</evidence>
<evidence type="ECO:0000313" key="23">
    <source>
        <dbReference type="EMBL" id="AHI27806.1"/>
    </source>
</evidence>
<evidence type="ECO:0000256" key="8">
    <source>
        <dbReference type="ARBA" id="ARBA00022598"/>
    </source>
</evidence>
<evidence type="ECO:0000256" key="6">
    <source>
        <dbReference type="ARBA" id="ARBA00013025"/>
    </source>
</evidence>
<comment type="catalytic activity">
    <reaction evidence="20">
        <text>7,8-dihydropteroate + L-glutamate + ATP = 7,8-dihydrofolate + ADP + phosphate + H(+)</text>
        <dbReference type="Rhea" id="RHEA:23584"/>
        <dbReference type="ChEBI" id="CHEBI:15378"/>
        <dbReference type="ChEBI" id="CHEBI:17839"/>
        <dbReference type="ChEBI" id="CHEBI:29985"/>
        <dbReference type="ChEBI" id="CHEBI:30616"/>
        <dbReference type="ChEBI" id="CHEBI:43474"/>
        <dbReference type="ChEBI" id="CHEBI:57451"/>
        <dbReference type="ChEBI" id="CHEBI:456216"/>
        <dbReference type="EC" id="6.3.2.12"/>
    </reaction>
</comment>
<dbReference type="PANTHER" id="PTHR11136">
    <property type="entry name" value="FOLYLPOLYGLUTAMATE SYNTHASE-RELATED"/>
    <property type="match status" value="1"/>
</dbReference>
<evidence type="ECO:0000256" key="20">
    <source>
        <dbReference type="ARBA" id="ARBA00049161"/>
    </source>
</evidence>
<dbReference type="InterPro" id="IPR036615">
    <property type="entry name" value="Mur_ligase_C_dom_sf"/>
</dbReference>
<name>W5YFD0_9GAMM</name>
<evidence type="ECO:0000256" key="19">
    <source>
        <dbReference type="ARBA" id="ARBA00049035"/>
    </source>
</evidence>
<keyword evidence="11 21" id="KW-0067">ATP-binding</keyword>
<evidence type="ECO:0000256" key="21">
    <source>
        <dbReference type="PIRNR" id="PIRNR001563"/>
    </source>
</evidence>
<dbReference type="InterPro" id="IPR036565">
    <property type="entry name" value="Mur-like_cat_sf"/>
</dbReference>
<dbReference type="SUPFAM" id="SSF53623">
    <property type="entry name" value="MurD-like peptide ligases, catalytic domain"/>
    <property type="match status" value="1"/>
</dbReference>
<dbReference type="Gene3D" id="3.90.190.20">
    <property type="entry name" value="Mur ligase, C-terminal domain"/>
    <property type="match status" value="1"/>
</dbReference>
<evidence type="ECO:0000256" key="5">
    <source>
        <dbReference type="ARBA" id="ARBA00013023"/>
    </source>
</evidence>
<proteinExistence type="inferred from homology"/>
<sequence>MPPPSNNNVQPPVAPGAGATVDQWLSYLEALHPTEIDLGLDRVLVVLRRLFPRKPSGRIITVAGTNGKGSAVASLEALLQAAGRTTGAYTSPHLEIYNERIRLNGRNIDDASLVAVFERVEAARRGVSLTYFEFGTLAAFVALAEAGVDDWLLEVGLGGRLDAVNVMDADLAIITSVDIDHVAFLGDNREVIGFEKAGVLRPRIPAVCADDEPPRSVLQQAAAQKVDLALAGRDYQVQLVESDQADTPARLVLIHRGREVTLPSGPLPVSSVAAAVVAMHTLEPGLDTVLMERALQQLRVPGRFEQMSAQPDVFVDVGHNPHAARWLAGRVAAEKNPGSRVIAVYAALGDKDVNGVLDAMKPIVDHWWLAGLSVPRGLSAQALNERAQSAALTHYECSETVSQAISAARAIARPRDLIIVFGSFFTVAEARRVLLPSEDLQELK</sequence>
<evidence type="ECO:0000256" key="14">
    <source>
        <dbReference type="ARBA" id="ARBA00030048"/>
    </source>
</evidence>
<keyword evidence="9" id="KW-0479">Metal-binding</keyword>
<comment type="catalytic activity">
    <reaction evidence="18">
        <text>10-formyltetrahydrofolyl-(gamma-L-Glu)(n) + L-glutamate + ATP = 10-formyltetrahydrofolyl-(gamma-L-Glu)(n+1) + ADP + phosphate + H(+)</text>
        <dbReference type="Rhea" id="RHEA:51904"/>
        <dbReference type="Rhea" id="RHEA-COMP:13088"/>
        <dbReference type="Rhea" id="RHEA-COMP:14300"/>
        <dbReference type="ChEBI" id="CHEBI:15378"/>
        <dbReference type="ChEBI" id="CHEBI:29985"/>
        <dbReference type="ChEBI" id="CHEBI:30616"/>
        <dbReference type="ChEBI" id="CHEBI:43474"/>
        <dbReference type="ChEBI" id="CHEBI:134413"/>
        <dbReference type="ChEBI" id="CHEBI:456216"/>
        <dbReference type="EC" id="6.3.2.17"/>
    </reaction>
</comment>
<dbReference type="AlphaFoldDB" id="W5YFD0"/>
<evidence type="ECO:0000256" key="15">
    <source>
        <dbReference type="ARBA" id="ARBA00030592"/>
    </source>
</evidence>
<gene>
    <name evidence="23" type="ORF">AU14_01470</name>
</gene>
<keyword evidence="13" id="KW-0289">Folate biosynthesis</keyword>
<keyword evidence="8 21" id="KW-0436">Ligase</keyword>
<evidence type="ECO:0000256" key="1">
    <source>
        <dbReference type="ARBA" id="ARBA00002714"/>
    </source>
</evidence>
<dbReference type="HOGENOM" id="CLU_015869_1_0_6"/>
<comment type="catalytic activity">
    <reaction evidence="17">
        <text>(6S)-5,6,7,8-tetrahydrofolyl-(gamma-L-Glu)(n) + L-glutamate + ATP = (6S)-5,6,7,8-tetrahydrofolyl-(gamma-L-Glu)(n+1) + ADP + phosphate + H(+)</text>
        <dbReference type="Rhea" id="RHEA:10580"/>
        <dbReference type="Rhea" id="RHEA-COMP:14738"/>
        <dbReference type="Rhea" id="RHEA-COMP:14740"/>
        <dbReference type="ChEBI" id="CHEBI:15378"/>
        <dbReference type="ChEBI" id="CHEBI:29985"/>
        <dbReference type="ChEBI" id="CHEBI:30616"/>
        <dbReference type="ChEBI" id="CHEBI:43474"/>
        <dbReference type="ChEBI" id="CHEBI:141005"/>
        <dbReference type="ChEBI" id="CHEBI:456216"/>
        <dbReference type="EC" id="6.3.2.17"/>
    </reaction>
</comment>
<comment type="function">
    <text evidence="1">Functions in two distinct reactions of the de novo folate biosynthetic pathway. Catalyzes the addition of a glutamate residue to dihydropteroate (7,8-dihydropteroate or H2Pte) to form dihydrofolate (7,8-dihydrofolate monoglutamate or H2Pte-Glu). Also catalyzes successive additions of L-glutamate to tetrahydrofolate or 10-formyltetrahydrofolate or 5,10-methylenetetrahydrofolate, leading to folylpolyglutamate derivatives.</text>
</comment>
<evidence type="ECO:0000256" key="11">
    <source>
        <dbReference type="ARBA" id="ARBA00022840"/>
    </source>
</evidence>
<dbReference type="NCBIfam" id="TIGR01499">
    <property type="entry name" value="folC"/>
    <property type="match status" value="1"/>
</dbReference>
<dbReference type="NCBIfam" id="NF008101">
    <property type="entry name" value="PRK10846.1"/>
    <property type="match status" value="1"/>
</dbReference>
<evidence type="ECO:0000313" key="24">
    <source>
        <dbReference type="Proteomes" id="UP000061489"/>
    </source>
</evidence>
<dbReference type="GO" id="GO:0008841">
    <property type="term" value="F:dihydrofolate synthase activity"/>
    <property type="evidence" value="ECO:0007669"/>
    <property type="project" value="UniProtKB-EC"/>
</dbReference>
<accession>W5YFD0</accession>
<dbReference type="RefSeq" id="WP_041338332.1">
    <property type="nucleotide sequence ID" value="NZ_CP007151.1"/>
</dbReference>
<dbReference type="GO" id="GO:0046654">
    <property type="term" value="P:tetrahydrofolate biosynthetic process"/>
    <property type="evidence" value="ECO:0007669"/>
    <property type="project" value="UniProtKB-UniPathway"/>
</dbReference>
<evidence type="ECO:0000256" key="10">
    <source>
        <dbReference type="ARBA" id="ARBA00022741"/>
    </source>
</evidence>
<evidence type="ECO:0000256" key="9">
    <source>
        <dbReference type="ARBA" id="ARBA00022723"/>
    </source>
</evidence>
<dbReference type="UniPathway" id="UPA00077">
    <property type="reaction ID" value="UER00157"/>
</dbReference>
<dbReference type="Gene3D" id="3.40.1190.10">
    <property type="entry name" value="Mur-like, catalytic domain"/>
    <property type="match status" value="1"/>
</dbReference>
<evidence type="ECO:0000256" key="18">
    <source>
        <dbReference type="ARBA" id="ARBA00047808"/>
    </source>
</evidence>
<evidence type="ECO:0000256" key="13">
    <source>
        <dbReference type="ARBA" id="ARBA00022909"/>
    </source>
</evidence>
<keyword evidence="24" id="KW-1185">Reference proteome</keyword>
<dbReference type="Proteomes" id="UP000061489">
    <property type="component" value="Chromosome"/>
</dbReference>
<dbReference type="OrthoDB" id="9809356at2"/>
<protein>
    <recommendedName>
        <fullName evidence="7">Dihydrofolate synthase/folylpolyglutamate synthase</fullName>
        <ecNumber evidence="5">6.3.2.12</ecNumber>
        <ecNumber evidence="6">6.3.2.17</ecNumber>
    </recommendedName>
    <alternativeName>
        <fullName evidence="16">Folylpoly-gamma-glutamate synthetase-dihydrofolate synthetase</fullName>
    </alternativeName>
    <alternativeName>
        <fullName evidence="14">Folylpolyglutamate synthetase</fullName>
    </alternativeName>
    <alternativeName>
        <fullName evidence="15">Tetrahydrofolylpolyglutamate synthase</fullName>
    </alternativeName>
</protein>
<dbReference type="InterPro" id="IPR004101">
    <property type="entry name" value="Mur_ligase_C"/>
</dbReference>
<evidence type="ECO:0000256" key="17">
    <source>
        <dbReference type="ARBA" id="ARBA00047493"/>
    </source>
</evidence>
<dbReference type="GO" id="GO:0004326">
    <property type="term" value="F:tetrahydrofolylpolyglutamate synthase activity"/>
    <property type="evidence" value="ECO:0007669"/>
    <property type="project" value="UniProtKB-EC"/>
</dbReference>
<dbReference type="GO" id="GO:0046872">
    <property type="term" value="F:metal ion binding"/>
    <property type="evidence" value="ECO:0007669"/>
    <property type="project" value="UniProtKB-KW"/>
</dbReference>
<dbReference type="InterPro" id="IPR001645">
    <property type="entry name" value="Folylpolyglutamate_synth"/>
</dbReference>
<dbReference type="GO" id="GO:0046656">
    <property type="term" value="P:folic acid biosynthetic process"/>
    <property type="evidence" value="ECO:0007669"/>
    <property type="project" value="UniProtKB-KW"/>
</dbReference>
<comment type="pathway">
    <text evidence="3">Cofactor biosynthesis; tetrahydrofolylpolyglutamate biosynthesis.</text>
</comment>
<comment type="catalytic activity">
    <reaction evidence="19">
        <text>(6R)-5,10-methylenetetrahydrofolyl-(gamma-L-Glu)(n) + L-glutamate + ATP = (6R)-5,10-methylenetetrahydrofolyl-(gamma-L-Glu)(n+1) + ADP + phosphate + H(+)</text>
        <dbReference type="Rhea" id="RHEA:51912"/>
        <dbReference type="Rhea" id="RHEA-COMP:13257"/>
        <dbReference type="Rhea" id="RHEA-COMP:13258"/>
        <dbReference type="ChEBI" id="CHEBI:15378"/>
        <dbReference type="ChEBI" id="CHEBI:29985"/>
        <dbReference type="ChEBI" id="CHEBI:30616"/>
        <dbReference type="ChEBI" id="CHEBI:43474"/>
        <dbReference type="ChEBI" id="CHEBI:136572"/>
        <dbReference type="ChEBI" id="CHEBI:456216"/>
        <dbReference type="EC" id="6.3.2.17"/>
    </reaction>
</comment>
<evidence type="ECO:0000259" key="22">
    <source>
        <dbReference type="Pfam" id="PF02875"/>
    </source>
</evidence>
<dbReference type="PANTHER" id="PTHR11136:SF0">
    <property type="entry name" value="DIHYDROFOLATE SYNTHETASE-RELATED"/>
    <property type="match status" value="1"/>
</dbReference>
<dbReference type="STRING" id="1420916.AU14_01470"/>
<evidence type="ECO:0000256" key="16">
    <source>
        <dbReference type="ARBA" id="ARBA00032510"/>
    </source>
</evidence>
<keyword evidence="12" id="KW-0460">Magnesium</keyword>
<evidence type="ECO:0000256" key="3">
    <source>
        <dbReference type="ARBA" id="ARBA00005150"/>
    </source>
</evidence>
<keyword evidence="10 21" id="KW-0547">Nucleotide-binding</keyword>
<dbReference type="PIRSF" id="PIRSF001563">
    <property type="entry name" value="Folylpolyglu_synth"/>
    <property type="match status" value="1"/>
</dbReference>
<dbReference type="KEGG" id="msx:AU14_01470"/>
<dbReference type="EC" id="6.3.2.12" evidence="5"/>
<evidence type="ECO:0000256" key="7">
    <source>
        <dbReference type="ARBA" id="ARBA00019357"/>
    </source>
</evidence>
<reference evidence="23 24" key="1">
    <citation type="journal article" date="2014" name="Genome Announc.">
        <title>Draft Genome Sequences of Marinobacter similis A3d10T and Marinobacter salarius R9SW1T.</title>
        <authorList>
            <person name="Ivanova E.P."/>
            <person name="Ng H.J."/>
            <person name="Webb H.K."/>
            <person name="Feng G."/>
            <person name="Oshima K."/>
            <person name="Hattori M."/>
            <person name="Ohkuma M."/>
            <person name="Sergeev A.F."/>
            <person name="Mikhailov V.V."/>
            <person name="Crawford R.J."/>
            <person name="Sawabe T."/>
        </authorList>
    </citation>
    <scope>NUCLEOTIDE SEQUENCE [LARGE SCALE GENOMIC DNA]</scope>
    <source>
        <strain evidence="23 24">A3d10</strain>
    </source>
</reference>
<organism evidence="23 24">
    <name type="scientific">Marinobacter similis</name>
    <dbReference type="NCBI Taxonomy" id="1420916"/>
    <lineage>
        <taxon>Bacteria</taxon>
        <taxon>Pseudomonadati</taxon>
        <taxon>Pseudomonadota</taxon>
        <taxon>Gammaproteobacteria</taxon>
        <taxon>Pseudomonadales</taxon>
        <taxon>Marinobacteraceae</taxon>
        <taxon>Marinobacter</taxon>
    </lineage>
</organism>
<dbReference type="Pfam" id="PF02875">
    <property type="entry name" value="Mur_ligase_C"/>
    <property type="match status" value="1"/>
</dbReference>
<evidence type="ECO:0000256" key="4">
    <source>
        <dbReference type="ARBA" id="ARBA00008276"/>
    </source>
</evidence>
<comment type="pathway">
    <text evidence="2">Cofactor biosynthesis; tetrahydrofolate biosynthesis; 7,8-dihydrofolate from 2-amino-4-hydroxy-6-hydroxymethyl-7,8-dihydropteridine diphosphate and 4-aminobenzoate: step 2/2.</text>
</comment>
<feature type="domain" description="Mur ligase C-terminal" evidence="22">
    <location>
        <begin position="302"/>
        <end position="424"/>
    </location>
</feature>
<dbReference type="GO" id="GO:0005524">
    <property type="term" value="F:ATP binding"/>
    <property type="evidence" value="ECO:0007669"/>
    <property type="project" value="UniProtKB-KW"/>
</dbReference>
<dbReference type="EC" id="6.3.2.17" evidence="6"/>